<feature type="domain" description="Flavoprotein" evidence="1">
    <location>
        <begin position="1"/>
        <end position="223"/>
    </location>
</feature>
<evidence type="ECO:0000313" key="3">
    <source>
        <dbReference type="Proteomes" id="UP000177331"/>
    </source>
</evidence>
<dbReference type="PANTHER" id="PTHR14359">
    <property type="entry name" value="HOMO-OLIGOMERIC FLAVIN CONTAINING CYS DECARBOXYLASE FAMILY"/>
    <property type="match status" value="1"/>
</dbReference>
<dbReference type="Proteomes" id="UP000177331">
    <property type="component" value="Unassembled WGS sequence"/>
</dbReference>
<dbReference type="Pfam" id="PF02441">
    <property type="entry name" value="Flavoprotein"/>
    <property type="match status" value="1"/>
</dbReference>
<gene>
    <name evidence="2" type="ORF">A2318_01090</name>
</gene>
<dbReference type="Gene3D" id="3.40.50.1950">
    <property type="entry name" value="Flavin prenyltransferase-like"/>
    <property type="match status" value="1"/>
</dbReference>
<comment type="caution">
    <text evidence="2">The sequence shown here is derived from an EMBL/GenBank/DDBJ whole genome shotgun (WGS) entry which is preliminary data.</text>
</comment>
<dbReference type="STRING" id="1802421.A2318_01090"/>
<evidence type="ECO:0000313" key="2">
    <source>
        <dbReference type="EMBL" id="OGL99395.1"/>
    </source>
</evidence>
<dbReference type="AlphaFoldDB" id="A0A1F7W988"/>
<dbReference type="InterPro" id="IPR003382">
    <property type="entry name" value="Flavoprotein"/>
</dbReference>
<dbReference type="SUPFAM" id="SSF52507">
    <property type="entry name" value="Homo-oligomeric flavin-containing Cys decarboxylases, HFCD"/>
    <property type="match status" value="1"/>
</dbReference>
<sequence length="234" mass="26248">MKVLLGMTGSVASVLIPKLAKAFLDAGHDVQIVASEAALYFYRPEKIDKKLKRQQERDPNKLAPAKCWSEVRVWTDEDEWFRSRHVKIVRHFDRYAEQAHQKDDPVLHINLRKWADMFVVAPLSADTLAKMSVGKCDNLLTCVFRAWDFDKPVVLAPAMNSFMWSNPWTNMQMNILSNVKGPNVQGPSGGRNVHFIDPQSKVLACGDEGIGAMADISTIVDVVNGLDETQPKAD</sequence>
<dbReference type="GO" id="GO:0004633">
    <property type="term" value="F:phosphopantothenoylcysteine decarboxylase activity"/>
    <property type="evidence" value="ECO:0007669"/>
    <property type="project" value="TreeGrafter"/>
</dbReference>
<proteinExistence type="predicted"/>
<name>A0A1F7W988_9BACT</name>
<accession>A0A1F7W988</accession>
<reference evidence="2 3" key="1">
    <citation type="journal article" date="2016" name="Nat. Commun.">
        <title>Thousands of microbial genomes shed light on interconnected biogeochemical processes in an aquifer system.</title>
        <authorList>
            <person name="Anantharaman K."/>
            <person name="Brown C.T."/>
            <person name="Hug L.A."/>
            <person name="Sharon I."/>
            <person name="Castelle C.J."/>
            <person name="Probst A.J."/>
            <person name="Thomas B.C."/>
            <person name="Singh A."/>
            <person name="Wilkins M.J."/>
            <person name="Karaoz U."/>
            <person name="Brodie E.L."/>
            <person name="Williams K.H."/>
            <person name="Hubbard S.S."/>
            <person name="Banfield J.F."/>
        </authorList>
    </citation>
    <scope>NUCLEOTIDE SEQUENCE [LARGE SCALE GENOMIC DNA]</scope>
</reference>
<dbReference type="GO" id="GO:0015937">
    <property type="term" value="P:coenzyme A biosynthetic process"/>
    <property type="evidence" value="ECO:0007669"/>
    <property type="project" value="TreeGrafter"/>
</dbReference>
<dbReference type="InterPro" id="IPR036551">
    <property type="entry name" value="Flavin_trans-like"/>
</dbReference>
<organism evidence="2 3">
    <name type="scientific">Candidatus Uhrbacteria bacterium RIFOXYB2_FULL_45_11</name>
    <dbReference type="NCBI Taxonomy" id="1802421"/>
    <lineage>
        <taxon>Bacteria</taxon>
        <taxon>Candidatus Uhriibacteriota</taxon>
    </lineage>
</organism>
<dbReference type="EMBL" id="MGFD01000010">
    <property type="protein sequence ID" value="OGL99395.1"/>
    <property type="molecule type" value="Genomic_DNA"/>
</dbReference>
<dbReference type="GO" id="GO:0010181">
    <property type="term" value="F:FMN binding"/>
    <property type="evidence" value="ECO:0007669"/>
    <property type="project" value="TreeGrafter"/>
</dbReference>
<evidence type="ECO:0000259" key="1">
    <source>
        <dbReference type="Pfam" id="PF02441"/>
    </source>
</evidence>
<protein>
    <recommendedName>
        <fullName evidence="1">Flavoprotein domain-containing protein</fullName>
    </recommendedName>
</protein>
<dbReference type="GO" id="GO:0071513">
    <property type="term" value="C:phosphopantothenoylcysteine decarboxylase complex"/>
    <property type="evidence" value="ECO:0007669"/>
    <property type="project" value="TreeGrafter"/>
</dbReference>
<dbReference type="PANTHER" id="PTHR14359:SF6">
    <property type="entry name" value="PHOSPHOPANTOTHENOYLCYSTEINE DECARBOXYLASE"/>
    <property type="match status" value="1"/>
</dbReference>